<dbReference type="Gene3D" id="3.30.565.60">
    <property type="match status" value="1"/>
</dbReference>
<dbReference type="Gene3D" id="3.30.950.30">
    <property type="entry name" value="Schlafen, AAA domain"/>
    <property type="match status" value="1"/>
</dbReference>
<reference evidence="3" key="1">
    <citation type="submission" date="2009-09" db="EMBL/GenBank/DDBJ databases">
        <title>The complete genome of Nakamurella multipartita DSM 44233.</title>
        <authorList>
            <consortium name="US DOE Joint Genome Institute (JGI-PGF)"/>
            <person name="Lucas S."/>
            <person name="Copeland A."/>
            <person name="Lapidus A."/>
            <person name="Glavina del Rio T."/>
            <person name="Dalin E."/>
            <person name="Tice H."/>
            <person name="Bruce D."/>
            <person name="Goodwin L."/>
            <person name="Pitluck S."/>
            <person name="Kyrpides N."/>
            <person name="Mavromatis K."/>
            <person name="Ivanova N."/>
            <person name="Ovchinnikova G."/>
            <person name="Sims D."/>
            <person name="Meincke L."/>
            <person name="Brettin T."/>
            <person name="Detter J.C."/>
            <person name="Han C."/>
            <person name="Larimer F."/>
            <person name="Land M."/>
            <person name="Hauser L."/>
            <person name="Markowitz V."/>
            <person name="Cheng J.-F."/>
            <person name="Hugenholtz P."/>
            <person name="Woyke T."/>
            <person name="Wu D."/>
            <person name="Klenk H.-P."/>
            <person name="Eisen J.A."/>
        </authorList>
    </citation>
    <scope>NUCLEOTIDE SEQUENCE [LARGE SCALE GENOMIC DNA]</scope>
    <source>
        <strain evidence="3">ATCC 700099 / DSM 44233 / CIP 104796 / JCM 9543 / NBRC 105858 / Y-104</strain>
    </source>
</reference>
<name>C8XIU0_NAKMY</name>
<dbReference type="RefSeq" id="WP_012814002.1">
    <property type="nucleotide sequence ID" value="NC_013235.1"/>
</dbReference>
<dbReference type="InterPro" id="IPR007421">
    <property type="entry name" value="Schlafen_AlbA_2_dom"/>
</dbReference>
<dbReference type="InterPro" id="IPR036390">
    <property type="entry name" value="WH_DNA-bd_sf"/>
</dbReference>
<dbReference type="Pfam" id="PF13749">
    <property type="entry name" value="HATPase_c_4"/>
    <property type="match status" value="1"/>
</dbReference>
<protein>
    <submittedName>
        <fullName evidence="2">Putative transcriptional regulator</fullName>
    </submittedName>
</protein>
<dbReference type="InterPro" id="IPR036388">
    <property type="entry name" value="WH-like_DNA-bd_sf"/>
</dbReference>
<dbReference type="STRING" id="479431.Namu_0093"/>
<feature type="domain" description="Schlafen AlbA-2" evidence="1">
    <location>
        <begin position="30"/>
        <end position="138"/>
    </location>
</feature>
<dbReference type="PANTHER" id="PTHR30595:SF6">
    <property type="entry name" value="SCHLAFEN ALBA-2 DOMAIN-CONTAINING PROTEIN"/>
    <property type="match status" value="1"/>
</dbReference>
<dbReference type="InParanoid" id="C8XIU0"/>
<keyword evidence="3" id="KW-1185">Reference proteome</keyword>
<dbReference type="OrthoDB" id="9805115at2"/>
<dbReference type="SUPFAM" id="SSF46785">
    <property type="entry name" value="Winged helix' DNA-binding domain"/>
    <property type="match status" value="1"/>
</dbReference>
<reference evidence="2 3" key="2">
    <citation type="journal article" date="2010" name="Stand. Genomic Sci.">
        <title>Complete genome sequence of Nakamurella multipartita type strain (Y-104).</title>
        <authorList>
            <person name="Tice H."/>
            <person name="Mayilraj S."/>
            <person name="Sims D."/>
            <person name="Lapidus A."/>
            <person name="Nolan M."/>
            <person name="Lucas S."/>
            <person name="Glavina Del Rio T."/>
            <person name="Copeland A."/>
            <person name="Cheng J.F."/>
            <person name="Meincke L."/>
            <person name="Bruce D."/>
            <person name="Goodwin L."/>
            <person name="Pitluck S."/>
            <person name="Ivanova N."/>
            <person name="Mavromatis K."/>
            <person name="Ovchinnikova G."/>
            <person name="Pati A."/>
            <person name="Chen A."/>
            <person name="Palaniappan K."/>
            <person name="Land M."/>
            <person name="Hauser L."/>
            <person name="Chang Y.J."/>
            <person name="Jeffries C.D."/>
            <person name="Detter J.C."/>
            <person name="Brettin T."/>
            <person name="Rohde M."/>
            <person name="Goker M."/>
            <person name="Bristow J."/>
            <person name="Eisen J.A."/>
            <person name="Markowitz V."/>
            <person name="Hugenholtz P."/>
            <person name="Kyrpides N.C."/>
            <person name="Klenk H.P."/>
            <person name="Chen F."/>
        </authorList>
    </citation>
    <scope>NUCLEOTIDE SEQUENCE [LARGE SCALE GENOMIC DNA]</scope>
    <source>
        <strain evidence="3">ATCC 700099 / DSM 44233 / CIP 104796 / JCM 9543 / NBRC 105858 / Y-104</strain>
    </source>
</reference>
<dbReference type="AlphaFoldDB" id="C8XIU0"/>
<gene>
    <name evidence="2" type="ordered locus">Namu_0093</name>
</gene>
<dbReference type="PANTHER" id="PTHR30595">
    <property type="entry name" value="GLPR-RELATED TRANSCRIPTIONAL REPRESSOR"/>
    <property type="match status" value="1"/>
</dbReference>
<dbReference type="eggNOG" id="COG2865">
    <property type="taxonomic scope" value="Bacteria"/>
</dbReference>
<dbReference type="InterPro" id="IPR038475">
    <property type="entry name" value="RecG_C_sf"/>
</dbReference>
<proteinExistence type="predicted"/>
<dbReference type="EMBL" id="CP001737">
    <property type="protein sequence ID" value="ACV76527.1"/>
    <property type="molecule type" value="Genomic_DNA"/>
</dbReference>
<dbReference type="InterPro" id="IPR038461">
    <property type="entry name" value="Schlafen_AlbA_2_dom_sf"/>
</dbReference>
<sequence length="545" mass="59345">MAYPLFHELGPAQAPMVLSQADFARAFPSEGDYVEFKQGIPESKVAEAVAAFSNANGGVVLLGVNDTGRVTGIGSDGETQARIHRAVAAVRDPGRYELHVLQVEDRHVLALAVHRRREGFAQMHDGRLLIRRGAMNSALMGNELAVFVSGRALTRFEQTPVNTLIGAADPNLVTKLIETFGWGSEGTLARLFEGGLIDTPTERSPLTVAGALYLLPRPADVLGKAYIEIFRYRNPGEEYDSRIEFSGPADQQVGDATEHIMKELGSDIVILGLYRHELPRIPQPVLREALANAVAHRSYESARQSIRVEIHRDRVTIKSPGGLPEPVTIANMRQQNASRNATVIRILRAMRLAEDAGRGVDVMQDEMAAAMLNQPIFDTDGHHVEVVLPLGSAVSPPERAWLAEIERRGSIRPDDRLLLVHAARGELLTNTVARELLGVDSTHARASLGRLKAMGYVQQHGERGGATYSLAHELAPPPGLGLAQDDLRSLVIGLAKSAPITNESVRERTGLDRAAALRLLSELTNDGLLVRHGSRRGTFYTLAEK</sequence>
<evidence type="ECO:0000313" key="2">
    <source>
        <dbReference type="EMBL" id="ACV76527.1"/>
    </source>
</evidence>
<dbReference type="HOGENOM" id="CLU_024970_3_0_11"/>
<dbReference type="Proteomes" id="UP000002218">
    <property type="component" value="Chromosome"/>
</dbReference>
<organism evidence="2 3">
    <name type="scientific">Nakamurella multipartita (strain ATCC 700099 / DSM 44233 / CIP 104796 / JCM 9543 / NBRC 105858 / Y-104)</name>
    <name type="common">Microsphaera multipartita</name>
    <dbReference type="NCBI Taxonomy" id="479431"/>
    <lineage>
        <taxon>Bacteria</taxon>
        <taxon>Bacillati</taxon>
        <taxon>Actinomycetota</taxon>
        <taxon>Actinomycetes</taxon>
        <taxon>Nakamurellales</taxon>
        <taxon>Nakamurellaceae</taxon>
        <taxon>Nakamurella</taxon>
    </lineage>
</organism>
<accession>C8XIU0</accession>
<evidence type="ECO:0000259" key="1">
    <source>
        <dbReference type="Pfam" id="PF04326"/>
    </source>
</evidence>
<dbReference type="Gene3D" id="1.10.10.10">
    <property type="entry name" value="Winged helix-like DNA-binding domain superfamily/Winged helix DNA-binding domain"/>
    <property type="match status" value="1"/>
</dbReference>
<dbReference type="KEGG" id="nml:Namu_0093"/>
<dbReference type="Pfam" id="PF04326">
    <property type="entry name" value="SLFN_AlbA_2"/>
    <property type="match status" value="1"/>
</dbReference>
<evidence type="ECO:0000313" key="3">
    <source>
        <dbReference type="Proteomes" id="UP000002218"/>
    </source>
</evidence>